<dbReference type="EMBL" id="JASCZI010181264">
    <property type="protein sequence ID" value="MED6180341.1"/>
    <property type="molecule type" value="Genomic_DNA"/>
</dbReference>
<reference evidence="1 2" key="1">
    <citation type="journal article" date="2023" name="Plants (Basel)">
        <title>Bridging the Gap: Combining Genomics and Transcriptomics Approaches to Understand Stylosanthes scabra, an Orphan Legume from the Brazilian Caatinga.</title>
        <authorList>
            <person name="Ferreira-Neto J.R.C."/>
            <person name="da Silva M.D."/>
            <person name="Binneck E."/>
            <person name="de Melo N.F."/>
            <person name="da Silva R.H."/>
            <person name="de Melo A.L.T.M."/>
            <person name="Pandolfi V."/>
            <person name="Bustamante F.O."/>
            <person name="Brasileiro-Vidal A.C."/>
            <person name="Benko-Iseppon A.M."/>
        </authorList>
    </citation>
    <scope>NUCLEOTIDE SEQUENCE [LARGE SCALE GENOMIC DNA]</scope>
    <source>
        <tissue evidence="1">Leaves</tissue>
    </source>
</reference>
<protein>
    <submittedName>
        <fullName evidence="1">Uncharacterized protein</fullName>
    </submittedName>
</protein>
<keyword evidence="2" id="KW-1185">Reference proteome</keyword>
<organism evidence="1 2">
    <name type="scientific">Stylosanthes scabra</name>
    <dbReference type="NCBI Taxonomy" id="79078"/>
    <lineage>
        <taxon>Eukaryota</taxon>
        <taxon>Viridiplantae</taxon>
        <taxon>Streptophyta</taxon>
        <taxon>Embryophyta</taxon>
        <taxon>Tracheophyta</taxon>
        <taxon>Spermatophyta</taxon>
        <taxon>Magnoliopsida</taxon>
        <taxon>eudicotyledons</taxon>
        <taxon>Gunneridae</taxon>
        <taxon>Pentapetalae</taxon>
        <taxon>rosids</taxon>
        <taxon>fabids</taxon>
        <taxon>Fabales</taxon>
        <taxon>Fabaceae</taxon>
        <taxon>Papilionoideae</taxon>
        <taxon>50 kb inversion clade</taxon>
        <taxon>dalbergioids sensu lato</taxon>
        <taxon>Dalbergieae</taxon>
        <taxon>Pterocarpus clade</taxon>
        <taxon>Stylosanthes</taxon>
    </lineage>
</organism>
<proteinExistence type="predicted"/>
<sequence>MFGRVFPDNFHSWKSYYNHVKSHLTHGQTLAEPLLPNPRFATSTGTSNDAGAGADITSFVVKSLKRQNLRFLFRFQFLCEVDEEYIPKVGMTFETLKEAGLFYKECQTCRILYKNKEHK</sequence>
<name>A0ABU6W6B0_9FABA</name>
<accession>A0ABU6W6B0</accession>
<gene>
    <name evidence="1" type="ORF">PIB30_009409</name>
</gene>
<comment type="caution">
    <text evidence="1">The sequence shown here is derived from an EMBL/GenBank/DDBJ whole genome shotgun (WGS) entry which is preliminary data.</text>
</comment>
<dbReference type="Proteomes" id="UP001341840">
    <property type="component" value="Unassembled WGS sequence"/>
</dbReference>
<evidence type="ECO:0000313" key="2">
    <source>
        <dbReference type="Proteomes" id="UP001341840"/>
    </source>
</evidence>
<evidence type="ECO:0000313" key="1">
    <source>
        <dbReference type="EMBL" id="MED6180341.1"/>
    </source>
</evidence>